<feature type="compositionally biased region" description="Gly residues" evidence="1">
    <location>
        <begin position="21"/>
        <end position="34"/>
    </location>
</feature>
<evidence type="ECO:0000256" key="1">
    <source>
        <dbReference type="SAM" id="MobiDB-lite"/>
    </source>
</evidence>
<name>A0A8H7H970_9AGAM</name>
<comment type="caution">
    <text evidence="2">The sequence shown here is derived from an EMBL/GenBank/DDBJ whole genome shotgun (WGS) entry which is preliminary data.</text>
</comment>
<feature type="region of interest" description="Disordered" evidence="1">
    <location>
        <begin position="292"/>
        <end position="317"/>
    </location>
</feature>
<dbReference type="Proteomes" id="UP000650582">
    <property type="component" value="Unassembled WGS sequence"/>
</dbReference>
<accession>A0A8H7H970</accession>
<sequence>MDSFFKKAQQALEQVVDSQNSGGGDRNQGQGGGSSFKLPGPVVDWIEKYVDSASFAPSVSSQVSREISTFQDATLQSLENHIKAVFEAVFRGDFSMFQGGNSFKEFIAARERSQDAAANQHQAQYGAGLPDFNYPTPQQRSGERALPEYGTRGLPFAGNLGNVLGTQLALFNPQQGQGETVPQQERNVFQAALNKVTDFAKSADNEIGGKVATVAQAINGFNIDPTAKAQEVTPRIREKVDRVLTDLHAPLADQLTNLALTQVKNFLKGSITTRELGQGAMESVGGLVRGFMNTGDSGTASRSAPGGGSNPVPDAPGGFVGLLSEKLSDGLTVIRAHTRQDFRRVLGDIEEKLFDSLPNEISGPLMAVLGGNPFSDDERQQQARGGGGFNILDEVKDKLRVIIERIQKGLRDRVLEVVSGGHRKLEDKAWGNVQDAIVTKVQKFVPGIQVKLDD</sequence>
<dbReference type="AlphaFoldDB" id="A0A8H7H970"/>
<protein>
    <submittedName>
        <fullName evidence="2">SUZ domain</fullName>
    </submittedName>
</protein>
<organism evidence="2 3">
    <name type="scientific">Rhizoctonia solani</name>
    <dbReference type="NCBI Taxonomy" id="456999"/>
    <lineage>
        <taxon>Eukaryota</taxon>
        <taxon>Fungi</taxon>
        <taxon>Dikarya</taxon>
        <taxon>Basidiomycota</taxon>
        <taxon>Agaricomycotina</taxon>
        <taxon>Agaricomycetes</taxon>
        <taxon>Cantharellales</taxon>
        <taxon>Ceratobasidiaceae</taxon>
        <taxon>Rhizoctonia</taxon>
    </lineage>
</organism>
<gene>
    <name evidence="2" type="ORF">RHS04_03001</name>
</gene>
<reference evidence="2" key="1">
    <citation type="submission" date="2020-09" db="EMBL/GenBank/DDBJ databases">
        <title>Comparative genome analyses of four rice-infecting Rhizoctonia solani isolates reveal extensive enrichment of homogalacturonan modification genes.</title>
        <authorList>
            <person name="Lee D.-Y."/>
            <person name="Jeon J."/>
            <person name="Kim K.-T."/>
            <person name="Cheong K."/>
            <person name="Song H."/>
            <person name="Choi G."/>
            <person name="Ko J."/>
            <person name="Opiyo S.O."/>
            <person name="Zuo S."/>
            <person name="Madhav S."/>
            <person name="Lee Y.-H."/>
            <person name="Wang G.-L."/>
        </authorList>
    </citation>
    <scope>NUCLEOTIDE SEQUENCE</scope>
    <source>
        <strain evidence="2">AG1-IA YN-7</strain>
    </source>
</reference>
<evidence type="ECO:0000313" key="2">
    <source>
        <dbReference type="EMBL" id="KAF8681081.1"/>
    </source>
</evidence>
<dbReference type="EMBL" id="JACYCC010000036">
    <property type="protein sequence ID" value="KAF8681081.1"/>
    <property type="molecule type" value="Genomic_DNA"/>
</dbReference>
<feature type="region of interest" description="Disordered" evidence="1">
    <location>
        <begin position="15"/>
        <end position="36"/>
    </location>
</feature>
<evidence type="ECO:0000313" key="3">
    <source>
        <dbReference type="Proteomes" id="UP000650582"/>
    </source>
</evidence>
<proteinExistence type="predicted"/>